<name>A0ABR2S0V3_9ROSI</name>
<keyword evidence="2" id="KW-1185">Reference proteome</keyword>
<comment type="caution">
    <text evidence="1">The sequence shown here is derived from an EMBL/GenBank/DDBJ whole genome shotgun (WGS) entry which is preliminary data.</text>
</comment>
<gene>
    <name evidence="1" type="ORF">V6N11_001548</name>
</gene>
<proteinExistence type="predicted"/>
<reference evidence="1 2" key="1">
    <citation type="journal article" date="2024" name="G3 (Bethesda)">
        <title>Genome assembly of Hibiscus sabdariffa L. provides insights into metabolisms of medicinal natural products.</title>
        <authorList>
            <person name="Kim T."/>
        </authorList>
    </citation>
    <scope>NUCLEOTIDE SEQUENCE [LARGE SCALE GENOMIC DNA]</scope>
    <source>
        <strain evidence="1">TK-2024</strain>
        <tissue evidence="1">Old leaves</tissue>
    </source>
</reference>
<sequence>MYAQNYTRSDISFAVSMLGHYQANLRLYHWRATRKVLKYLQGITNHMLAYRRTSNLEKSGKQSVITTSTMEVEFVACFEATIQSLWVHNFVDGLGIVGTISKPMGIYCDNSTSVFFSKNDRYYKGAKHMDLKYLSVKEEVQNQRVQIVHIGTNDMIMDPLTKGLAPKTFIGHVSEME</sequence>
<dbReference type="PANTHER" id="PTHR11439">
    <property type="entry name" value="GAG-POL-RELATED RETROTRANSPOSON"/>
    <property type="match status" value="1"/>
</dbReference>
<accession>A0ABR2S0V3</accession>
<protein>
    <recommendedName>
        <fullName evidence="3">Retrovirus-related Pol polyprotein from transposon TNT 1-94</fullName>
    </recommendedName>
</protein>
<evidence type="ECO:0008006" key="3">
    <source>
        <dbReference type="Google" id="ProtNLM"/>
    </source>
</evidence>
<evidence type="ECO:0000313" key="2">
    <source>
        <dbReference type="Proteomes" id="UP001396334"/>
    </source>
</evidence>
<dbReference type="PANTHER" id="PTHR11439:SF467">
    <property type="entry name" value="INTEGRASE CATALYTIC DOMAIN-CONTAINING PROTEIN"/>
    <property type="match status" value="1"/>
</dbReference>
<evidence type="ECO:0000313" key="1">
    <source>
        <dbReference type="EMBL" id="KAK9018577.1"/>
    </source>
</evidence>
<organism evidence="1 2">
    <name type="scientific">Hibiscus sabdariffa</name>
    <name type="common">roselle</name>
    <dbReference type="NCBI Taxonomy" id="183260"/>
    <lineage>
        <taxon>Eukaryota</taxon>
        <taxon>Viridiplantae</taxon>
        <taxon>Streptophyta</taxon>
        <taxon>Embryophyta</taxon>
        <taxon>Tracheophyta</taxon>
        <taxon>Spermatophyta</taxon>
        <taxon>Magnoliopsida</taxon>
        <taxon>eudicotyledons</taxon>
        <taxon>Gunneridae</taxon>
        <taxon>Pentapetalae</taxon>
        <taxon>rosids</taxon>
        <taxon>malvids</taxon>
        <taxon>Malvales</taxon>
        <taxon>Malvaceae</taxon>
        <taxon>Malvoideae</taxon>
        <taxon>Hibiscus</taxon>
    </lineage>
</organism>
<dbReference type="EMBL" id="JBBPBN010000019">
    <property type="protein sequence ID" value="KAK9018577.1"/>
    <property type="molecule type" value="Genomic_DNA"/>
</dbReference>
<dbReference type="Proteomes" id="UP001396334">
    <property type="component" value="Unassembled WGS sequence"/>
</dbReference>
<dbReference type="CDD" id="cd09272">
    <property type="entry name" value="RNase_HI_RT_Ty1"/>
    <property type="match status" value="1"/>
</dbReference>